<proteinExistence type="predicted"/>
<name>A0A1Y5S3S3_9RHOB</name>
<evidence type="ECO:0000313" key="2">
    <source>
        <dbReference type="Proteomes" id="UP000193862"/>
    </source>
</evidence>
<dbReference type="AlphaFoldDB" id="A0A1Y5S3S3"/>
<dbReference type="InterPro" id="IPR027417">
    <property type="entry name" value="P-loop_NTPase"/>
</dbReference>
<dbReference type="Proteomes" id="UP000193862">
    <property type="component" value="Unassembled WGS sequence"/>
</dbReference>
<keyword evidence="2" id="KW-1185">Reference proteome</keyword>
<organism evidence="1 2">
    <name type="scientific">Aquimixticola soesokkakensis</name>
    <dbReference type="NCBI Taxonomy" id="1519096"/>
    <lineage>
        <taxon>Bacteria</taxon>
        <taxon>Pseudomonadati</taxon>
        <taxon>Pseudomonadota</taxon>
        <taxon>Alphaproteobacteria</taxon>
        <taxon>Rhodobacterales</taxon>
        <taxon>Paracoccaceae</taxon>
        <taxon>Aquimixticola</taxon>
    </lineage>
</organism>
<dbReference type="Gene3D" id="3.40.50.300">
    <property type="entry name" value="P-loop containing nucleotide triphosphate hydrolases"/>
    <property type="match status" value="1"/>
</dbReference>
<accession>A0A1Y5S3S3</accession>
<protein>
    <recommendedName>
        <fullName evidence="3">Sulfotransferase family protein</fullName>
    </recommendedName>
</protein>
<sequence length="205" mass="22754">MTLFFNLGLPKSGTTTLATAWNEAGRRVADWRLPKAMDPERPFIGGLLYKGYYDSGDPLQHLSGFDAFAEVSALAKTGNFWPQMDWGLIDALRKHHSVKFTFTHRDPVKHADSMLRWNNLGSSRIPHSNIPGAPKGFAKGSDGLARWIEGHATFVRHVFANDPDFLEIDVAEATAKERLEQFSGIALPWWGTANANTKNTVESDG</sequence>
<dbReference type="SUPFAM" id="SSF52540">
    <property type="entry name" value="P-loop containing nucleoside triphosphate hydrolases"/>
    <property type="match status" value="1"/>
</dbReference>
<reference evidence="1 2" key="1">
    <citation type="submission" date="2017-03" db="EMBL/GenBank/DDBJ databases">
        <authorList>
            <person name="Afonso C.L."/>
            <person name="Miller P.J."/>
            <person name="Scott M.A."/>
            <person name="Spackman E."/>
            <person name="Goraichik I."/>
            <person name="Dimitrov K.M."/>
            <person name="Suarez D.L."/>
            <person name="Swayne D.E."/>
        </authorList>
    </citation>
    <scope>NUCLEOTIDE SEQUENCE [LARGE SCALE GENOMIC DNA]</scope>
    <source>
        <strain evidence="1 2">CECT 8620</strain>
    </source>
</reference>
<gene>
    <name evidence="1" type="ORF">AQS8620_00905</name>
</gene>
<evidence type="ECO:0008006" key="3">
    <source>
        <dbReference type="Google" id="ProtNLM"/>
    </source>
</evidence>
<dbReference type="EMBL" id="FWFS01000003">
    <property type="protein sequence ID" value="SLN29376.1"/>
    <property type="molecule type" value="Genomic_DNA"/>
</dbReference>
<dbReference type="OrthoDB" id="7833823at2"/>
<dbReference type="RefSeq" id="WP_085835667.1">
    <property type="nucleotide sequence ID" value="NZ_FWFS01000003.1"/>
</dbReference>
<evidence type="ECO:0000313" key="1">
    <source>
        <dbReference type="EMBL" id="SLN29376.1"/>
    </source>
</evidence>